<dbReference type="KEGG" id="xne:XNC1_4138"/>
<accession>D3VDC3</accession>
<keyword evidence="2" id="KW-1185">Reference proteome</keyword>
<dbReference type="EMBL" id="FN667742">
    <property type="protein sequence ID" value="CBJ92163.1"/>
    <property type="molecule type" value="Genomic_DNA"/>
</dbReference>
<reference evidence="1 2" key="1">
    <citation type="journal article" date="2011" name="PLoS ONE">
        <title>The entomopathogenic bacterial endosymbionts xenorhabdus and photorhabdus: convergent lifestyles from divergent genomes.</title>
        <authorList>
            <person name="Chaston J.M."/>
            <person name="Suen G."/>
            <person name="Tucker S.L."/>
            <person name="Andersen A.W."/>
            <person name="Bhasin A."/>
            <person name="Bode E."/>
            <person name="Bode H.B."/>
            <person name="Brachmann A.O."/>
            <person name="Cowles C.E."/>
            <person name="Cowles K.N."/>
            <person name="Darby C."/>
            <person name="de Leon L."/>
            <person name="Drace K."/>
            <person name="Du Z."/>
            <person name="Givaudan A."/>
            <person name="Herbert Tran E.E."/>
            <person name="Jewell K.A."/>
            <person name="Knack J.J."/>
            <person name="Krasomil-Osterfeld K.C."/>
            <person name="Kukor R."/>
            <person name="Lanois A."/>
            <person name="Latreille P."/>
            <person name="Leimgruber N.K."/>
            <person name="Lipke C.M."/>
            <person name="Liu R."/>
            <person name="Lu X."/>
            <person name="Martens E.C."/>
            <person name="Marri P.R."/>
            <person name="Medigue C."/>
            <person name="Menard M.L."/>
            <person name="Miller N.M."/>
            <person name="Morales-Soto N."/>
            <person name="Norton S."/>
            <person name="Ogier J.C."/>
            <person name="Orchard S.S."/>
            <person name="Park D."/>
            <person name="Park Y."/>
            <person name="Qurollo B.A."/>
            <person name="Sugar D.R."/>
            <person name="Richards G.R."/>
            <person name="Rouy Z."/>
            <person name="Slominski B."/>
            <person name="Slominski K."/>
            <person name="Snyder H."/>
            <person name="Tjaden B.C."/>
            <person name="van der Hoeven R."/>
            <person name="Welch R.D."/>
            <person name="Wheeler C."/>
            <person name="Xiang B."/>
            <person name="Barbazuk B."/>
            <person name="Gaudriault S."/>
            <person name="Goodner B."/>
            <person name="Slater S.C."/>
            <person name="Forst S."/>
            <person name="Goldman B.S."/>
            <person name="Goodrich-Blair H."/>
        </authorList>
    </citation>
    <scope>NUCLEOTIDE SEQUENCE [LARGE SCALE GENOMIC DNA]</scope>
    <source>
        <strain evidence="2">ATCC 19061 / DSM 3370 / CCUG 14189 / LMG 1036 / NCIMB 9965 / AN6</strain>
    </source>
</reference>
<evidence type="ECO:0000313" key="2">
    <source>
        <dbReference type="Proteomes" id="UP000008075"/>
    </source>
</evidence>
<dbReference type="HOGENOM" id="CLU_2621237_0_0_6"/>
<protein>
    <submittedName>
        <fullName evidence="1">Uncharacterized protein</fullName>
    </submittedName>
</protein>
<dbReference type="AlphaFoldDB" id="D3VDC3"/>
<proteinExistence type="predicted"/>
<dbReference type="STRING" id="406817.XNC1_4138"/>
<sequence length="78" mass="9498">MWYLFWIWFQQPFSINLFIHEYQFFSLYLSVRKSYSPRHSGLLSHLPTLLNHRDIYQSLAYIMAALRQNLDEKQNIAS</sequence>
<gene>
    <name evidence="1" type="ordered locus">XNC1_4138</name>
</gene>
<organism evidence="1 2">
    <name type="scientific">Xenorhabdus nematophila (strain ATCC 19061 / DSM 3370 / CCUG 14189 / LMG 1036 / NCIMB 9965 / AN6)</name>
    <dbReference type="NCBI Taxonomy" id="406817"/>
    <lineage>
        <taxon>Bacteria</taxon>
        <taxon>Pseudomonadati</taxon>
        <taxon>Pseudomonadota</taxon>
        <taxon>Gammaproteobacteria</taxon>
        <taxon>Enterobacterales</taxon>
        <taxon>Morganellaceae</taxon>
        <taxon>Xenorhabdus</taxon>
    </lineage>
</organism>
<evidence type="ECO:0000313" key="1">
    <source>
        <dbReference type="EMBL" id="CBJ92163.1"/>
    </source>
</evidence>
<dbReference type="Proteomes" id="UP000008075">
    <property type="component" value="Chromosome"/>
</dbReference>
<name>D3VDC3_XENNA</name>